<keyword evidence="2" id="KW-0240">DNA-directed RNA polymerase</keyword>
<dbReference type="Proteomes" id="UP000245464">
    <property type="component" value="Chromosome 1"/>
</dbReference>
<accession>A0A834S993</accession>
<dbReference type="GeneID" id="6339847"/>
<evidence type="ECO:0000256" key="5">
    <source>
        <dbReference type="ARBA" id="ARBA00023163"/>
    </source>
</evidence>
<dbReference type="KEGG" id="ptrr:6339847"/>
<reference evidence="6" key="1">
    <citation type="journal article" date="2018" name="BMC Genomics">
        <title>Comparative genomics of the wheat fungal pathogen Pyrenophora tritici-repentis reveals chromosomal variations and genome plasticity.</title>
        <authorList>
            <person name="Moolhuijzen P."/>
            <person name="See P.T."/>
            <person name="Hane J.K."/>
            <person name="Shi G."/>
            <person name="Liu Z."/>
            <person name="Oliver R.P."/>
            <person name="Moffat C.S."/>
        </authorList>
    </citation>
    <scope>NUCLEOTIDE SEQUENCE [LARGE SCALE GENOMIC DNA]</scope>
    <source>
        <strain evidence="6">M4</strain>
    </source>
</reference>
<evidence type="ECO:0000256" key="4">
    <source>
        <dbReference type="ARBA" id="ARBA00022695"/>
    </source>
</evidence>
<keyword evidence="5" id="KW-0804">Transcription</keyword>
<dbReference type="SUPFAM" id="SSF64484">
    <property type="entry name" value="beta and beta-prime subunits of DNA dependent RNA-polymerase"/>
    <property type="match status" value="1"/>
</dbReference>
<evidence type="ECO:0000313" key="7">
    <source>
        <dbReference type="Proteomes" id="UP000245464"/>
    </source>
</evidence>
<protein>
    <recommendedName>
        <fullName evidence="1">DNA-directed RNA polymerase</fullName>
        <ecNumber evidence="1">2.7.7.6</ecNumber>
    </recommendedName>
</protein>
<keyword evidence="4" id="KW-0548">Nucleotidyltransferase</keyword>
<dbReference type="EMBL" id="NQIK02000001">
    <property type="protein sequence ID" value="KAF7578179.1"/>
    <property type="molecule type" value="Genomic_DNA"/>
</dbReference>
<evidence type="ECO:0000313" key="6">
    <source>
        <dbReference type="EMBL" id="KAF7578179.1"/>
    </source>
</evidence>
<dbReference type="Gene3D" id="4.10.860.120">
    <property type="entry name" value="RNA polymerase II, clamp domain"/>
    <property type="match status" value="1"/>
</dbReference>
<dbReference type="RefSeq" id="XP_001932229.2">
    <property type="nucleotide sequence ID" value="XM_001932194.2"/>
</dbReference>
<organism evidence="6 7">
    <name type="scientific">Pyrenophora tritici-repentis</name>
    <dbReference type="NCBI Taxonomy" id="45151"/>
    <lineage>
        <taxon>Eukaryota</taxon>
        <taxon>Fungi</taxon>
        <taxon>Dikarya</taxon>
        <taxon>Ascomycota</taxon>
        <taxon>Pezizomycotina</taxon>
        <taxon>Dothideomycetes</taxon>
        <taxon>Pleosporomycetidae</taxon>
        <taxon>Pleosporales</taxon>
        <taxon>Pleosporineae</taxon>
        <taxon>Pleosporaceae</taxon>
        <taxon>Pyrenophora</taxon>
    </lineage>
</organism>
<dbReference type="AlphaFoldDB" id="A0A834S993"/>
<comment type="caution">
    <text evidence="6">The sequence shown here is derived from an EMBL/GenBank/DDBJ whole genome shotgun (WGS) entry which is preliminary data.</text>
</comment>
<evidence type="ECO:0000256" key="1">
    <source>
        <dbReference type="ARBA" id="ARBA00012418"/>
    </source>
</evidence>
<dbReference type="GO" id="GO:0003899">
    <property type="term" value="F:DNA-directed RNA polymerase activity"/>
    <property type="evidence" value="ECO:0007669"/>
    <property type="project" value="UniProtKB-EC"/>
</dbReference>
<gene>
    <name evidence="6" type="ORF">PtrM4_024190</name>
</gene>
<sequence length="61" mass="6487">MNTHQPTSSAINGVEFGFLTTKDIKALSVKRISIPTTFDSINHPVPGGLHDPALGAFLDNP</sequence>
<proteinExistence type="predicted"/>
<dbReference type="GO" id="GO:0000428">
    <property type="term" value="C:DNA-directed RNA polymerase complex"/>
    <property type="evidence" value="ECO:0007669"/>
    <property type="project" value="UniProtKB-KW"/>
</dbReference>
<name>A0A834S993_9PLEO</name>
<dbReference type="EC" id="2.7.7.6" evidence="1"/>
<keyword evidence="3" id="KW-0808">Transferase</keyword>
<dbReference type="InterPro" id="IPR044893">
    <property type="entry name" value="RNA_pol_Rpb1_clamp_domain"/>
</dbReference>
<evidence type="ECO:0000256" key="3">
    <source>
        <dbReference type="ARBA" id="ARBA00022679"/>
    </source>
</evidence>
<evidence type="ECO:0000256" key="2">
    <source>
        <dbReference type="ARBA" id="ARBA00022478"/>
    </source>
</evidence>